<feature type="transmembrane region" description="Helical" evidence="7">
    <location>
        <begin position="105"/>
        <end position="124"/>
    </location>
</feature>
<dbReference type="GO" id="GO:0055085">
    <property type="term" value="P:transmembrane transport"/>
    <property type="evidence" value="ECO:0007669"/>
    <property type="project" value="InterPro"/>
</dbReference>
<dbReference type="GO" id="GO:0005886">
    <property type="term" value="C:plasma membrane"/>
    <property type="evidence" value="ECO:0007669"/>
    <property type="project" value="UniProtKB-SubCell"/>
</dbReference>
<dbReference type="PROSITE" id="PS50928">
    <property type="entry name" value="ABC_TM1"/>
    <property type="match status" value="1"/>
</dbReference>
<dbReference type="Proteomes" id="UP000664209">
    <property type="component" value="Unassembled WGS sequence"/>
</dbReference>
<evidence type="ECO:0000256" key="7">
    <source>
        <dbReference type="RuleBase" id="RU363032"/>
    </source>
</evidence>
<dbReference type="AlphaFoldDB" id="A0A939RSY8"/>
<reference evidence="10" key="1">
    <citation type="submission" date="2021-03" db="EMBL/GenBank/DDBJ databases">
        <title>Actinotalea soli sp. nov., isolated from soil.</title>
        <authorList>
            <person name="Ping W."/>
            <person name="Zhang J."/>
        </authorList>
    </citation>
    <scope>NUCLEOTIDE SEQUENCE</scope>
    <source>
        <strain evidence="10">BY-33</strain>
    </source>
</reference>
<sequence>MTSTLSTRPAPAPPVLARPAVGPPVRTRPVLRTGARRRRPRLLAPVVVVLGVVLAVVPLLYLFSVSLMGRNELVAGVLVPSDLRWSNWGDAVVGTTLTQAVLNSVLAAVGGALLSLALALPGAWALSRRGTGGRTLLATVMSPWLLPPIVAVVPLLTLLRILGLTNSLLGLTLVYGLVNLPVAVWLLQAFLHRIPGEIDEAAQLDGAGPLRVLTSIVLPLAGPSLVAVGLIVTLLGYSEFLLASFLTQDAASQTLPVHLSLLLGERVAEYGKIAAAAMVGILPVLVIALTLQRRLVEGLTAGAVK</sequence>
<keyword evidence="6 7" id="KW-0472">Membrane</keyword>
<dbReference type="Gene3D" id="1.10.3720.10">
    <property type="entry name" value="MetI-like"/>
    <property type="match status" value="1"/>
</dbReference>
<dbReference type="RefSeq" id="WP_208056614.1">
    <property type="nucleotide sequence ID" value="NZ_JAGEMK010000008.1"/>
</dbReference>
<evidence type="ECO:0000256" key="8">
    <source>
        <dbReference type="SAM" id="MobiDB-lite"/>
    </source>
</evidence>
<feature type="transmembrane region" description="Helical" evidence="7">
    <location>
        <begin position="136"/>
        <end position="162"/>
    </location>
</feature>
<evidence type="ECO:0000313" key="11">
    <source>
        <dbReference type="Proteomes" id="UP000664209"/>
    </source>
</evidence>
<organism evidence="10 11">
    <name type="scientific">Actinotalea soli</name>
    <dbReference type="NCBI Taxonomy" id="2819234"/>
    <lineage>
        <taxon>Bacteria</taxon>
        <taxon>Bacillati</taxon>
        <taxon>Actinomycetota</taxon>
        <taxon>Actinomycetes</taxon>
        <taxon>Micrococcales</taxon>
        <taxon>Cellulomonadaceae</taxon>
        <taxon>Actinotalea</taxon>
    </lineage>
</organism>
<dbReference type="SUPFAM" id="SSF161098">
    <property type="entry name" value="MetI-like"/>
    <property type="match status" value="1"/>
</dbReference>
<dbReference type="InterPro" id="IPR035906">
    <property type="entry name" value="MetI-like_sf"/>
</dbReference>
<dbReference type="EMBL" id="JAGEMK010000008">
    <property type="protein sequence ID" value="MBO1752932.1"/>
    <property type="molecule type" value="Genomic_DNA"/>
</dbReference>
<evidence type="ECO:0000313" key="10">
    <source>
        <dbReference type="EMBL" id="MBO1752932.1"/>
    </source>
</evidence>
<feature type="transmembrane region" description="Helical" evidence="7">
    <location>
        <begin position="42"/>
        <end position="63"/>
    </location>
</feature>
<feature type="region of interest" description="Disordered" evidence="8">
    <location>
        <begin position="1"/>
        <end position="21"/>
    </location>
</feature>
<keyword evidence="11" id="KW-1185">Reference proteome</keyword>
<proteinExistence type="inferred from homology"/>
<comment type="subcellular location">
    <subcellularLocation>
        <location evidence="1 7">Cell membrane</location>
        <topology evidence="1 7">Multi-pass membrane protein</topology>
    </subcellularLocation>
</comment>
<comment type="caution">
    <text evidence="10">The sequence shown here is derived from an EMBL/GenBank/DDBJ whole genome shotgun (WGS) entry which is preliminary data.</text>
</comment>
<evidence type="ECO:0000256" key="4">
    <source>
        <dbReference type="ARBA" id="ARBA00022692"/>
    </source>
</evidence>
<keyword evidence="5 7" id="KW-1133">Transmembrane helix</keyword>
<name>A0A939RSY8_9CELL</name>
<dbReference type="InterPro" id="IPR000515">
    <property type="entry name" value="MetI-like"/>
</dbReference>
<feature type="domain" description="ABC transmembrane type-1" evidence="9">
    <location>
        <begin position="101"/>
        <end position="291"/>
    </location>
</feature>
<evidence type="ECO:0000256" key="5">
    <source>
        <dbReference type="ARBA" id="ARBA00022989"/>
    </source>
</evidence>
<gene>
    <name evidence="10" type="ORF">J4G33_14055</name>
</gene>
<evidence type="ECO:0000259" key="9">
    <source>
        <dbReference type="PROSITE" id="PS50928"/>
    </source>
</evidence>
<keyword evidence="3" id="KW-1003">Cell membrane</keyword>
<accession>A0A939RSY8</accession>
<dbReference type="CDD" id="cd06261">
    <property type="entry name" value="TM_PBP2"/>
    <property type="match status" value="1"/>
</dbReference>
<dbReference type="PANTHER" id="PTHR32243">
    <property type="entry name" value="MALTOSE TRANSPORT SYSTEM PERMEASE-RELATED"/>
    <property type="match status" value="1"/>
</dbReference>
<protein>
    <submittedName>
        <fullName evidence="10">Carbohydrate ABC transporter permease</fullName>
    </submittedName>
</protein>
<evidence type="ECO:0000256" key="2">
    <source>
        <dbReference type="ARBA" id="ARBA00022448"/>
    </source>
</evidence>
<dbReference type="Pfam" id="PF00528">
    <property type="entry name" value="BPD_transp_1"/>
    <property type="match status" value="1"/>
</dbReference>
<evidence type="ECO:0000256" key="6">
    <source>
        <dbReference type="ARBA" id="ARBA00023136"/>
    </source>
</evidence>
<feature type="transmembrane region" description="Helical" evidence="7">
    <location>
        <begin position="168"/>
        <end position="191"/>
    </location>
</feature>
<keyword evidence="2 7" id="KW-0813">Transport</keyword>
<evidence type="ECO:0000256" key="1">
    <source>
        <dbReference type="ARBA" id="ARBA00004651"/>
    </source>
</evidence>
<dbReference type="PANTHER" id="PTHR32243:SF18">
    <property type="entry name" value="INNER MEMBRANE ABC TRANSPORTER PERMEASE PROTEIN YCJP"/>
    <property type="match status" value="1"/>
</dbReference>
<comment type="similarity">
    <text evidence="7">Belongs to the binding-protein-dependent transport system permease family.</text>
</comment>
<feature type="transmembrane region" description="Helical" evidence="7">
    <location>
        <begin position="212"/>
        <end position="237"/>
    </location>
</feature>
<evidence type="ECO:0000256" key="3">
    <source>
        <dbReference type="ARBA" id="ARBA00022475"/>
    </source>
</evidence>
<feature type="transmembrane region" description="Helical" evidence="7">
    <location>
        <begin position="270"/>
        <end position="291"/>
    </location>
</feature>
<dbReference type="InterPro" id="IPR050901">
    <property type="entry name" value="BP-dep_ABC_trans_perm"/>
</dbReference>
<keyword evidence="4 7" id="KW-0812">Transmembrane</keyword>